<dbReference type="InterPro" id="IPR012331">
    <property type="entry name" value="Clathrin_H-chain_linker"/>
</dbReference>
<dbReference type="GeneID" id="127350308"/>
<dbReference type="GeneTree" id="ENSGT00950000183166"/>
<dbReference type="Ensembl" id="ENSDLAT00005071794.1">
    <property type="protein sequence ID" value="ENSDLAP00005073002.1"/>
    <property type="gene ID" value="ENSDLAG00005027985.1"/>
</dbReference>
<gene>
    <name evidence="4" type="primary">LOC127350308</name>
</gene>
<reference evidence="4" key="2">
    <citation type="submission" date="2025-09" db="UniProtKB">
        <authorList>
            <consortium name="Ensembl"/>
        </authorList>
    </citation>
    <scope>IDENTIFICATION</scope>
</reference>
<organism evidence="4 5">
    <name type="scientific">Dicentrarchus labrax</name>
    <name type="common">European seabass</name>
    <name type="synonym">Morone labrax</name>
    <dbReference type="NCBI Taxonomy" id="13489"/>
    <lineage>
        <taxon>Eukaryota</taxon>
        <taxon>Metazoa</taxon>
        <taxon>Chordata</taxon>
        <taxon>Craniata</taxon>
        <taxon>Vertebrata</taxon>
        <taxon>Euteleostomi</taxon>
        <taxon>Actinopterygii</taxon>
        <taxon>Neopterygii</taxon>
        <taxon>Teleostei</taxon>
        <taxon>Neoteleostei</taxon>
        <taxon>Acanthomorphata</taxon>
        <taxon>Eupercaria</taxon>
        <taxon>Moronidae</taxon>
        <taxon>Dicentrarchus</taxon>
    </lineage>
</organism>
<dbReference type="InterPro" id="IPR032755">
    <property type="entry name" value="TSNAXIP1_N"/>
</dbReference>
<feature type="compositionally biased region" description="Polar residues" evidence="2">
    <location>
        <begin position="1"/>
        <end position="11"/>
    </location>
</feature>
<dbReference type="Pfam" id="PF15739">
    <property type="entry name" value="TSNAXIP1_N"/>
    <property type="match status" value="1"/>
</dbReference>
<name>A0A8P4G9T0_DICLA</name>
<dbReference type="Pfam" id="PF13838">
    <property type="entry name" value="Clathrin_H_link"/>
    <property type="match status" value="1"/>
</dbReference>
<keyword evidence="5" id="KW-1185">Reference proteome</keyword>
<dbReference type="InterPro" id="IPR016024">
    <property type="entry name" value="ARM-type_fold"/>
</dbReference>
<dbReference type="OMA" id="IGTMNKF"/>
<evidence type="ECO:0000313" key="5">
    <source>
        <dbReference type="Proteomes" id="UP000694389"/>
    </source>
</evidence>
<dbReference type="SUPFAM" id="SSF48371">
    <property type="entry name" value="ARM repeat"/>
    <property type="match status" value="1"/>
</dbReference>
<feature type="region of interest" description="Disordered" evidence="2">
    <location>
        <begin position="1"/>
        <end position="20"/>
    </location>
</feature>
<dbReference type="AlphaFoldDB" id="A0A8P4G9T0"/>
<evidence type="ECO:0000259" key="3">
    <source>
        <dbReference type="Pfam" id="PF15739"/>
    </source>
</evidence>
<evidence type="ECO:0000256" key="2">
    <source>
        <dbReference type="SAM" id="MobiDB-lite"/>
    </source>
</evidence>
<feature type="domain" description="Translin-associated factor X-interacting protein 1 N-terminal" evidence="3">
    <location>
        <begin position="38"/>
        <end position="148"/>
    </location>
</feature>
<keyword evidence="1" id="KW-0175">Coiled coil</keyword>
<dbReference type="Proteomes" id="UP000694389">
    <property type="component" value="Unassembled WGS sequence"/>
</dbReference>
<dbReference type="Gene3D" id="1.25.40.30">
    <property type="match status" value="1"/>
</dbReference>
<protein>
    <recommendedName>
        <fullName evidence="3">Translin-associated factor X-interacting protein 1 N-terminal domain-containing protein</fullName>
    </recommendedName>
</protein>
<proteinExistence type="predicted"/>
<dbReference type="OrthoDB" id="2113814at2759"/>
<reference evidence="4" key="1">
    <citation type="submission" date="2025-08" db="UniProtKB">
        <authorList>
            <consortium name="Ensembl"/>
        </authorList>
    </citation>
    <scope>IDENTIFICATION</scope>
</reference>
<dbReference type="PANTHER" id="PTHR10292:SF11">
    <property type="entry name" value="CLATHRIN HEAVY CHAIN LINKER DOMAIN-CONTAINING PROTEIN 1"/>
    <property type="match status" value="1"/>
</dbReference>
<evidence type="ECO:0000256" key="1">
    <source>
        <dbReference type="ARBA" id="ARBA00023054"/>
    </source>
</evidence>
<dbReference type="PANTHER" id="PTHR10292">
    <property type="entry name" value="CLATHRIN HEAVY CHAIN RELATED"/>
    <property type="match status" value="1"/>
</dbReference>
<accession>A0A8P4G9T0</accession>
<sequence>MSEQQEPSTSCSRKEERPSTPEILMCESDERFFQSLYEFIEHEKQYLQCPEEGPDELRYIIYRSVFNKVIARATAYKRLLLTIKAEYDDVIRALQKRGDDVRMAQQTLTASTSHPKSLTTCQGRAAELRERISVIQRETVELEEEIKRQKLSREQSTWIPGLTVAESEDPEALDKHLKHLEAQRAALLDRKSHCVSLEVKTELDTKLQAAERHRDQLNIENNRRKVLYERLRFVSDRLSSWEEEKQQVPLEELLGSMLENIRLTNVRDDDVRSIDAELFEDDEPTGVDESKLLTDHLDRFIELFDSAQYEEAALLAARSPRGVLRNLNTMEMFKGVKGPPGSLPPLLLFFQAQLMTALAGEGLSADLSLQLVLCVLQHGDTQLVTHAVTNNKLTFSEELGDILVEHAQKNPAVANMCLTLATVIYEACRLDRKTALSMCRRGLLHSATEFMNHCKDLTFEDCMWVLCRSSSLSLLQLLTEPQRGQAAILSVGGACSTLLADPQQQKLALQLLDSFVSRGRGLLEEMILEDSRSTVDVWANVASRCSKLNRADLSLAVLTILLNQSGTRVLSPDLEGARLMEHVFL</sequence>
<evidence type="ECO:0000313" key="4">
    <source>
        <dbReference type="Ensembl" id="ENSDLAP00005073002.1"/>
    </source>
</evidence>
<dbReference type="RefSeq" id="XP_051232767.1">
    <property type="nucleotide sequence ID" value="XM_051376807.1"/>
</dbReference>
<dbReference type="RefSeq" id="XP_051232759.1">
    <property type="nucleotide sequence ID" value="XM_051376799.1"/>
</dbReference>